<keyword evidence="1" id="KW-0812">Transmembrane</keyword>
<dbReference type="Proteomes" id="UP000050996">
    <property type="component" value="Unassembled WGS sequence"/>
</dbReference>
<name>A0A0Q3U380_9BACI</name>
<evidence type="ECO:0000313" key="2">
    <source>
        <dbReference type="EMBL" id="KQL17530.1"/>
    </source>
</evidence>
<keyword evidence="1" id="KW-0472">Membrane</keyword>
<keyword evidence="1" id="KW-1133">Transmembrane helix</keyword>
<dbReference type="PANTHER" id="PTHR37305">
    <property type="entry name" value="INTEGRAL MEMBRANE PROTEIN-RELATED"/>
    <property type="match status" value="1"/>
</dbReference>
<gene>
    <name evidence="2" type="ORF">AN957_02000</name>
</gene>
<feature type="transmembrane region" description="Helical" evidence="1">
    <location>
        <begin position="174"/>
        <end position="192"/>
    </location>
</feature>
<evidence type="ECO:0000313" key="3">
    <source>
        <dbReference type="Proteomes" id="UP000050996"/>
    </source>
</evidence>
<comment type="caution">
    <text evidence="2">The sequence shown here is derived from an EMBL/GenBank/DDBJ whole genome shotgun (WGS) entry which is preliminary data.</text>
</comment>
<feature type="transmembrane region" description="Helical" evidence="1">
    <location>
        <begin position="64"/>
        <end position="84"/>
    </location>
</feature>
<proteinExistence type="predicted"/>
<sequence>MDNLVKAELFKLRKDRSFATLIIGLLASGIFYPMLIFFNDGVFGADAISVKELYAYTALGGNNYIVKLVPCILAGFFISGEYSMGTMKSIGASGNSRIRIYFSKLMIFSIGAMIISLTFPIVIMVVGAMLSGFNDMPALDYIVRTLGLTIIYAAAFASIMALVSIIFTDSGKTIGFLILFFILFDSIFYALSQKFSFIEQIFNYSVFKLFLEIDEFNISHGTLLKFVLVPIITFAVFGLIGSWVFQKKEIK</sequence>
<dbReference type="PANTHER" id="PTHR37305:SF1">
    <property type="entry name" value="MEMBRANE PROTEIN"/>
    <property type="match status" value="1"/>
</dbReference>
<dbReference type="STRING" id="1637975.AN957_02000"/>
<accession>A0A0Q3U380</accession>
<feature type="transmembrane region" description="Helical" evidence="1">
    <location>
        <begin position="105"/>
        <end position="129"/>
    </location>
</feature>
<evidence type="ECO:0008006" key="4">
    <source>
        <dbReference type="Google" id="ProtNLM"/>
    </source>
</evidence>
<dbReference type="RefSeq" id="WP_053478174.1">
    <property type="nucleotide sequence ID" value="NZ_LJIX01000006.1"/>
</dbReference>
<dbReference type="Pfam" id="PF12730">
    <property type="entry name" value="ABC2_membrane_4"/>
    <property type="match status" value="1"/>
</dbReference>
<dbReference type="AlphaFoldDB" id="A0A0Q3U380"/>
<organism evidence="2 3">
    <name type="scientific">Cytobacillus solani</name>
    <dbReference type="NCBI Taxonomy" id="1637975"/>
    <lineage>
        <taxon>Bacteria</taxon>
        <taxon>Bacillati</taxon>
        <taxon>Bacillota</taxon>
        <taxon>Bacilli</taxon>
        <taxon>Bacillales</taxon>
        <taxon>Bacillaceae</taxon>
        <taxon>Cytobacillus</taxon>
    </lineage>
</organism>
<feature type="transmembrane region" description="Helical" evidence="1">
    <location>
        <begin position="141"/>
        <end position="167"/>
    </location>
</feature>
<dbReference type="PATRIC" id="fig|1637975.4.peg.80"/>
<feature type="transmembrane region" description="Helical" evidence="1">
    <location>
        <begin position="18"/>
        <end position="38"/>
    </location>
</feature>
<dbReference type="EMBL" id="LJIX01000006">
    <property type="protein sequence ID" value="KQL17530.1"/>
    <property type="molecule type" value="Genomic_DNA"/>
</dbReference>
<feature type="transmembrane region" description="Helical" evidence="1">
    <location>
        <begin position="226"/>
        <end position="245"/>
    </location>
</feature>
<reference evidence="2 3" key="1">
    <citation type="submission" date="2015-09" db="EMBL/GenBank/DDBJ databases">
        <title>Genome sequencing project for genomic taxonomy and phylogenomics of Bacillus-like bacteria.</title>
        <authorList>
            <person name="Liu B."/>
            <person name="Wang J."/>
            <person name="Zhu Y."/>
            <person name="Liu G."/>
            <person name="Chen Q."/>
            <person name="Chen Z."/>
            <person name="Lan J."/>
            <person name="Che J."/>
            <person name="Ge C."/>
            <person name="Shi H."/>
            <person name="Pan Z."/>
            <person name="Liu X."/>
        </authorList>
    </citation>
    <scope>NUCLEOTIDE SEQUENCE [LARGE SCALE GENOMIC DNA]</scope>
    <source>
        <strain evidence="2 3">FJAT-18043</strain>
    </source>
</reference>
<evidence type="ECO:0000256" key="1">
    <source>
        <dbReference type="SAM" id="Phobius"/>
    </source>
</evidence>
<keyword evidence="3" id="KW-1185">Reference proteome</keyword>
<protein>
    <recommendedName>
        <fullName evidence="4">ABC transporter permease</fullName>
    </recommendedName>
</protein>